<dbReference type="Proteomes" id="UP000831768">
    <property type="component" value="Chromosome"/>
</dbReference>
<reference evidence="2" key="1">
    <citation type="submission" date="2022-04" db="EMBL/GenBank/DDBJ databases">
        <title>Halocatena sp. nov., isolated from a salt lake.</title>
        <authorList>
            <person name="Cui H.-L."/>
        </authorList>
    </citation>
    <scope>NUCLEOTIDE SEQUENCE</scope>
    <source>
        <strain evidence="2">AD-1</strain>
    </source>
</reference>
<dbReference type="RefSeq" id="WP_247992638.1">
    <property type="nucleotide sequence ID" value="NZ_CP096019.1"/>
</dbReference>
<feature type="transmembrane region" description="Helical" evidence="1">
    <location>
        <begin position="16"/>
        <end position="35"/>
    </location>
</feature>
<keyword evidence="3" id="KW-1185">Reference proteome</keyword>
<organism evidence="2 3">
    <name type="scientific">Halocatena salina</name>
    <dbReference type="NCBI Taxonomy" id="2934340"/>
    <lineage>
        <taxon>Archaea</taxon>
        <taxon>Methanobacteriati</taxon>
        <taxon>Methanobacteriota</taxon>
        <taxon>Stenosarchaea group</taxon>
        <taxon>Halobacteria</taxon>
        <taxon>Halobacteriales</taxon>
        <taxon>Natronomonadaceae</taxon>
        <taxon>Halocatena</taxon>
    </lineage>
</organism>
<evidence type="ECO:0000256" key="1">
    <source>
        <dbReference type="SAM" id="Phobius"/>
    </source>
</evidence>
<feature type="transmembrane region" description="Helical" evidence="1">
    <location>
        <begin position="103"/>
        <end position="124"/>
    </location>
</feature>
<dbReference type="GeneID" id="71928029"/>
<sequence length="130" mass="14333">MVDWHVPPDETSARRLFYEVLIGVLAVLSPVVWLVGEWTVVWPWVGYGGGSIVVGYAVSRTAVGHSIDAWFTRIGPGGRFRCLLLVTICVWSGLWTIEPHVPSVMSFVCGAVVLLLTVSIIRLCNRVLAR</sequence>
<name>A0A8T9ZZR9_9EURY</name>
<gene>
    <name evidence="2" type="ORF">MW046_08240</name>
</gene>
<evidence type="ECO:0000313" key="2">
    <source>
        <dbReference type="EMBL" id="UPM41959.1"/>
    </source>
</evidence>
<dbReference type="AlphaFoldDB" id="A0A8T9ZZR9"/>
<keyword evidence="1" id="KW-1133">Transmembrane helix</keyword>
<accession>A0A8T9ZZR9</accession>
<feature type="transmembrane region" description="Helical" evidence="1">
    <location>
        <begin position="41"/>
        <end position="59"/>
    </location>
</feature>
<dbReference type="KEGG" id="haad:MW046_08240"/>
<keyword evidence="1" id="KW-0812">Transmembrane</keyword>
<keyword evidence="1" id="KW-0472">Membrane</keyword>
<evidence type="ECO:0000313" key="3">
    <source>
        <dbReference type="Proteomes" id="UP000831768"/>
    </source>
</evidence>
<dbReference type="EMBL" id="CP096019">
    <property type="protein sequence ID" value="UPM41959.1"/>
    <property type="molecule type" value="Genomic_DNA"/>
</dbReference>
<proteinExistence type="predicted"/>
<feature type="transmembrane region" description="Helical" evidence="1">
    <location>
        <begin position="80"/>
        <end position="97"/>
    </location>
</feature>
<protein>
    <submittedName>
        <fullName evidence="2">Uncharacterized protein</fullName>
    </submittedName>
</protein>